<gene>
    <name evidence="2" type="ORF">EDD52_103366</name>
</gene>
<protein>
    <submittedName>
        <fullName evidence="2">Gamma-glutamyl AIG2-like cyclotransferase</fullName>
    </submittedName>
</protein>
<dbReference type="AlphaFoldDB" id="A0A4R3JIP9"/>
<feature type="domain" description="Gamma-glutamylcyclotransferase AIG2-like" evidence="1">
    <location>
        <begin position="29"/>
        <end position="127"/>
    </location>
</feature>
<organism evidence="2 3">
    <name type="scientific">Primorskyibacter sedentarius</name>
    <dbReference type="NCBI Taxonomy" id="745311"/>
    <lineage>
        <taxon>Bacteria</taxon>
        <taxon>Pseudomonadati</taxon>
        <taxon>Pseudomonadota</taxon>
        <taxon>Alphaproteobacteria</taxon>
        <taxon>Rhodobacterales</taxon>
        <taxon>Roseobacteraceae</taxon>
        <taxon>Primorskyibacter</taxon>
    </lineage>
</organism>
<dbReference type="InterPro" id="IPR009288">
    <property type="entry name" value="AIG2-like_dom"/>
</dbReference>
<dbReference type="InterPro" id="IPR036568">
    <property type="entry name" value="GGCT-like_sf"/>
</dbReference>
<name>A0A4R3JIP9_9RHOB</name>
<dbReference type="InterPro" id="IPR013024">
    <property type="entry name" value="GGCT-like"/>
</dbReference>
<sequence>MRTCTQLSKSGLIQVNPVAQTCSMDALFFGYGSLVNVATHDYSGHFPATAIGWQRAWRCAAGRKAAFLTVIEAPGSRIDGLVAEVPGGDWAALDAREASYDRLDARHCIDIGQKEPRELAIYAIAPESVTLPSRSSPVLLSYVDVVLQGYLRVFGQRGAEAFVDTTLGWDVPVLDDRAAPAYPRHQPLHMAERDFVDAVLRATGADVFSKEALA</sequence>
<evidence type="ECO:0000313" key="2">
    <source>
        <dbReference type="EMBL" id="TCS65944.1"/>
    </source>
</evidence>
<evidence type="ECO:0000313" key="3">
    <source>
        <dbReference type="Proteomes" id="UP000295696"/>
    </source>
</evidence>
<dbReference type="Pfam" id="PF06094">
    <property type="entry name" value="GGACT"/>
    <property type="match status" value="1"/>
</dbReference>
<keyword evidence="2" id="KW-0808">Transferase</keyword>
<evidence type="ECO:0000259" key="1">
    <source>
        <dbReference type="Pfam" id="PF06094"/>
    </source>
</evidence>
<dbReference type="Gene3D" id="3.10.490.10">
    <property type="entry name" value="Gamma-glutamyl cyclotransferase-like"/>
    <property type="match status" value="1"/>
</dbReference>
<comment type="caution">
    <text evidence="2">The sequence shown here is derived from an EMBL/GenBank/DDBJ whole genome shotgun (WGS) entry which is preliminary data.</text>
</comment>
<proteinExistence type="predicted"/>
<dbReference type="CDD" id="cd06661">
    <property type="entry name" value="GGCT_like"/>
    <property type="match status" value="1"/>
</dbReference>
<dbReference type="SUPFAM" id="SSF110857">
    <property type="entry name" value="Gamma-glutamyl cyclotransferase-like"/>
    <property type="match status" value="1"/>
</dbReference>
<dbReference type="GO" id="GO:0016740">
    <property type="term" value="F:transferase activity"/>
    <property type="evidence" value="ECO:0007669"/>
    <property type="project" value="UniProtKB-KW"/>
</dbReference>
<dbReference type="EMBL" id="SLZU01000003">
    <property type="protein sequence ID" value="TCS65944.1"/>
    <property type="molecule type" value="Genomic_DNA"/>
</dbReference>
<accession>A0A4R3JIP9</accession>
<keyword evidence="3" id="KW-1185">Reference proteome</keyword>
<dbReference type="Proteomes" id="UP000295696">
    <property type="component" value="Unassembled WGS sequence"/>
</dbReference>
<reference evidence="2 3" key="1">
    <citation type="submission" date="2019-03" db="EMBL/GenBank/DDBJ databases">
        <title>Genomic Encyclopedia of Type Strains, Phase IV (KMG-IV): sequencing the most valuable type-strain genomes for metagenomic binning, comparative biology and taxonomic classification.</title>
        <authorList>
            <person name="Goeker M."/>
        </authorList>
    </citation>
    <scope>NUCLEOTIDE SEQUENCE [LARGE SCALE GENOMIC DNA]</scope>
    <source>
        <strain evidence="2 3">DSM 104836</strain>
    </source>
</reference>